<evidence type="ECO:0000256" key="1">
    <source>
        <dbReference type="SAM" id="MobiDB-lite"/>
    </source>
</evidence>
<reference evidence="2" key="1">
    <citation type="submission" date="2020-11" db="EMBL/GenBank/DDBJ databases">
        <title>Sequencing the genomes of 1000 actinobacteria strains.</title>
        <authorList>
            <person name="Klenk H.-P."/>
        </authorList>
    </citation>
    <scope>NUCLEOTIDE SEQUENCE</scope>
    <source>
        <strain evidence="2">DSM 43175</strain>
    </source>
</reference>
<dbReference type="EMBL" id="JADOUA010000001">
    <property type="protein sequence ID" value="MBG6092674.1"/>
    <property type="molecule type" value="Genomic_DNA"/>
</dbReference>
<dbReference type="SUPFAM" id="SSF48452">
    <property type="entry name" value="TPR-like"/>
    <property type="match status" value="1"/>
</dbReference>
<proteinExistence type="predicted"/>
<keyword evidence="3" id="KW-1185">Reference proteome</keyword>
<dbReference type="Gene3D" id="1.25.40.10">
    <property type="entry name" value="Tetratricopeptide repeat domain"/>
    <property type="match status" value="1"/>
</dbReference>
<evidence type="ECO:0000313" key="3">
    <source>
        <dbReference type="Proteomes" id="UP000614047"/>
    </source>
</evidence>
<feature type="region of interest" description="Disordered" evidence="1">
    <location>
        <begin position="1"/>
        <end position="20"/>
    </location>
</feature>
<feature type="compositionally biased region" description="Basic and acidic residues" evidence="1">
    <location>
        <begin position="1"/>
        <end position="13"/>
    </location>
</feature>
<dbReference type="Proteomes" id="UP000614047">
    <property type="component" value="Unassembled WGS sequence"/>
</dbReference>
<gene>
    <name evidence="2" type="ORF">IW256_006787</name>
</gene>
<organism evidence="2 3">
    <name type="scientific">Actinomadura viridis</name>
    <dbReference type="NCBI Taxonomy" id="58110"/>
    <lineage>
        <taxon>Bacteria</taxon>
        <taxon>Bacillati</taxon>
        <taxon>Actinomycetota</taxon>
        <taxon>Actinomycetes</taxon>
        <taxon>Streptosporangiales</taxon>
        <taxon>Thermomonosporaceae</taxon>
        <taxon>Actinomadura</taxon>
    </lineage>
</organism>
<name>A0A931GU20_9ACTN</name>
<sequence>MEKGERRMPERGRATSKSTPVAVETLAATLAAQRRADDLVGSQAVLPAACDHLAHILRLLQEARGDYTRRLAAVASEASQFAGWLHTATGAHDQAGSLYDQALRLGVQAGDHNLAATALSMRGHLAWTSGDYTEMAELSQAAAEMATAAGTRTVATQQRGRALALLGERQDALRAIGEAEEVLAKGTGRDDPDGLYFYGTELLAMQLGLILAYLARSPAEYLAAAEAIAGGIAAFPPALRDSEWVAWYRVQAAAALGMAGEAEEALTGLRKAFGVLSSTGGTKTIADIARVHRSLARRWPRHPDVASFGEALR</sequence>
<evidence type="ECO:0000313" key="2">
    <source>
        <dbReference type="EMBL" id="MBG6092674.1"/>
    </source>
</evidence>
<comment type="caution">
    <text evidence="2">The sequence shown here is derived from an EMBL/GenBank/DDBJ whole genome shotgun (WGS) entry which is preliminary data.</text>
</comment>
<dbReference type="AlphaFoldDB" id="A0A931GU20"/>
<accession>A0A931GU20</accession>
<dbReference type="InterPro" id="IPR011990">
    <property type="entry name" value="TPR-like_helical_dom_sf"/>
</dbReference>
<protein>
    <submittedName>
        <fullName evidence="2">Tetratricopeptide (TPR) repeat protein</fullName>
    </submittedName>
</protein>
<dbReference type="RefSeq" id="WP_197014826.1">
    <property type="nucleotide sequence ID" value="NZ_BAABES010000009.1"/>
</dbReference>